<evidence type="ECO:0000313" key="3">
    <source>
        <dbReference type="EMBL" id="KAH7307263.1"/>
    </source>
</evidence>
<feature type="repeat" description="PPR" evidence="2">
    <location>
        <begin position="287"/>
        <end position="321"/>
    </location>
</feature>
<dbReference type="NCBIfam" id="TIGR00756">
    <property type="entry name" value="PPR"/>
    <property type="match status" value="6"/>
</dbReference>
<evidence type="ECO:0000313" key="4">
    <source>
        <dbReference type="Proteomes" id="UP000825935"/>
    </source>
</evidence>
<dbReference type="AlphaFoldDB" id="A0A8T2S720"/>
<dbReference type="PANTHER" id="PTHR47928:SF146">
    <property type="entry name" value="DYW DOMAIN-CONTAINING PROTEIN"/>
    <property type="match status" value="1"/>
</dbReference>
<feature type="repeat" description="PPR" evidence="2">
    <location>
        <begin position="592"/>
        <end position="626"/>
    </location>
</feature>
<evidence type="ECO:0008006" key="5">
    <source>
        <dbReference type="Google" id="ProtNLM"/>
    </source>
</evidence>
<keyword evidence="4" id="KW-1185">Reference proteome</keyword>
<feature type="repeat" description="PPR" evidence="2">
    <location>
        <begin position="796"/>
        <end position="830"/>
    </location>
</feature>
<dbReference type="PANTHER" id="PTHR47928">
    <property type="entry name" value="REPEAT-CONTAINING PROTEIN, PUTATIVE-RELATED"/>
    <property type="match status" value="1"/>
</dbReference>
<dbReference type="FunFam" id="1.25.40.10:FF:000344">
    <property type="entry name" value="Pentatricopeptide repeat-containing protein"/>
    <property type="match status" value="1"/>
</dbReference>
<feature type="repeat" description="PPR" evidence="2">
    <location>
        <begin position="185"/>
        <end position="219"/>
    </location>
</feature>
<feature type="repeat" description="PPR" evidence="2">
    <location>
        <begin position="389"/>
        <end position="423"/>
    </location>
</feature>
<dbReference type="InterPro" id="IPR002885">
    <property type="entry name" value="PPR_rpt"/>
</dbReference>
<protein>
    <recommendedName>
        <fullName evidence="5">Pentatricopeptide repeat-containing protein</fullName>
    </recommendedName>
</protein>
<dbReference type="InterPro" id="IPR050421">
    <property type="entry name" value="PPR"/>
</dbReference>
<gene>
    <name evidence="3" type="ORF">KP509_22G051900</name>
</gene>
<dbReference type="GO" id="GO:0009451">
    <property type="term" value="P:RNA modification"/>
    <property type="evidence" value="ECO:0007669"/>
    <property type="project" value="UniProtKB-ARBA"/>
</dbReference>
<dbReference type="FunFam" id="1.25.40.10:FF:000158">
    <property type="entry name" value="pentatricopeptide repeat-containing protein At2g33680"/>
    <property type="match status" value="1"/>
</dbReference>
<dbReference type="FunFam" id="1.25.40.10:FF:000381">
    <property type="entry name" value="Pentatricopeptide repeat-containing protein"/>
    <property type="match status" value="1"/>
</dbReference>
<dbReference type="EMBL" id="CM035427">
    <property type="protein sequence ID" value="KAH7307263.1"/>
    <property type="molecule type" value="Genomic_DNA"/>
</dbReference>
<keyword evidence="1" id="KW-0677">Repeat</keyword>
<reference evidence="3" key="1">
    <citation type="submission" date="2021-08" db="EMBL/GenBank/DDBJ databases">
        <title>WGS assembly of Ceratopteris richardii.</title>
        <authorList>
            <person name="Marchant D.B."/>
            <person name="Chen G."/>
            <person name="Jenkins J."/>
            <person name="Shu S."/>
            <person name="Leebens-Mack J."/>
            <person name="Grimwood J."/>
            <person name="Schmutz J."/>
            <person name="Soltis P."/>
            <person name="Soltis D."/>
            <person name="Chen Z.-H."/>
        </authorList>
    </citation>
    <scope>NUCLEOTIDE SEQUENCE</scope>
    <source>
        <strain evidence="3">Whitten #5841</strain>
        <tissue evidence="3">Leaf</tissue>
    </source>
</reference>
<dbReference type="Proteomes" id="UP000825935">
    <property type="component" value="Chromosome 22"/>
</dbReference>
<dbReference type="PROSITE" id="PS51375">
    <property type="entry name" value="PPR"/>
    <property type="match status" value="6"/>
</dbReference>
<name>A0A8T2S720_CERRI</name>
<dbReference type="GO" id="GO:0048731">
    <property type="term" value="P:system development"/>
    <property type="evidence" value="ECO:0007669"/>
    <property type="project" value="UniProtKB-ARBA"/>
</dbReference>
<dbReference type="Pfam" id="PF13041">
    <property type="entry name" value="PPR_2"/>
    <property type="match status" value="6"/>
</dbReference>
<proteinExistence type="predicted"/>
<dbReference type="FunFam" id="1.25.40.10:FF:000285">
    <property type="entry name" value="Pentatricopeptide repeat-containing protein, chloroplastic"/>
    <property type="match status" value="1"/>
</dbReference>
<accession>A0A8T2S720</accession>
<organism evidence="3 4">
    <name type="scientific">Ceratopteris richardii</name>
    <name type="common">Triangle waterfern</name>
    <dbReference type="NCBI Taxonomy" id="49495"/>
    <lineage>
        <taxon>Eukaryota</taxon>
        <taxon>Viridiplantae</taxon>
        <taxon>Streptophyta</taxon>
        <taxon>Embryophyta</taxon>
        <taxon>Tracheophyta</taxon>
        <taxon>Polypodiopsida</taxon>
        <taxon>Polypodiidae</taxon>
        <taxon>Polypodiales</taxon>
        <taxon>Pteridineae</taxon>
        <taxon>Pteridaceae</taxon>
        <taxon>Parkerioideae</taxon>
        <taxon>Ceratopteris</taxon>
    </lineage>
</organism>
<dbReference type="Gene3D" id="1.25.40.10">
    <property type="entry name" value="Tetratricopeptide repeat domain"/>
    <property type="match status" value="7"/>
</dbReference>
<comment type="caution">
    <text evidence="3">The sequence shown here is derived from an EMBL/GenBank/DDBJ whole genome shotgun (WGS) entry which is preliminary data.</text>
</comment>
<evidence type="ECO:0000256" key="1">
    <source>
        <dbReference type="ARBA" id="ARBA00022737"/>
    </source>
</evidence>
<dbReference type="Pfam" id="PF13812">
    <property type="entry name" value="PPR_3"/>
    <property type="match status" value="1"/>
</dbReference>
<feature type="repeat" description="PPR" evidence="2">
    <location>
        <begin position="491"/>
        <end position="525"/>
    </location>
</feature>
<evidence type="ECO:0000256" key="2">
    <source>
        <dbReference type="PROSITE-ProRule" id="PRU00708"/>
    </source>
</evidence>
<dbReference type="InterPro" id="IPR011990">
    <property type="entry name" value="TPR-like_helical_dom_sf"/>
</dbReference>
<dbReference type="Pfam" id="PF01535">
    <property type="entry name" value="PPR"/>
    <property type="match status" value="6"/>
</dbReference>
<sequence length="929" mass="104024">MESLQLLLQSSDILCPLEYISSELWRCIKHKDYHLQLSVYVLLCKYGLELSPFFGNQLVSAMGDSGNLDDAQRIFNKLASQYEQTWCKLISSYIHHGKADHALRIYHRFCEDESKHPDARTFVALVKAASKYKDVETGHQIHAHISRRRLLETNLLVGSTVVSMYSKFGLVLNAEKVFERLPVRNAVTWTALMIGYVDDGETERALRCFEQMLCEGILPDAFTLSTVLKACGVLRALEKGCRIHASIEGLQLMEGDVALRNTLVGFYARSGAFTMAHHELNRLSKRNTVSWTSIITAYVEYQRPQDAIHSFEQMKKEGVIPDLVTFTNILKACGSLRAYDKGKKICAEIETCGLMQEELTLANSVIDMYTKCGMLIDALRSFDKLATHDVVSWNTLISGYVDAGLGDNALQFFEQMRAEGLSPNGCSFISPLNGCGLTMDLVRGMELHGEIEKLGISKQDPGVDHALLHMYIKCDSLMMAQQVLWLCDLQTVISWTSLIARYVEDGYEIEALKCFELMQHRGVLPNQVTYISVLKACGIIHCTHMVSNIHAEVKRRGLLHDLVLATSIISAYVKCGFLSIASEIFNIFSPHNVVMWNAFMMGYVDHGYAQEALKCFEQMKVDGIMPDAVSFVCALNACSKLGSLKKGIELHVEVNRACSLASDMIVGNSLVDMYIRFGMLKMAQKVFNALPDHDVISWTTLMYGYTEVNCSEIAVNCYSLMQQNHTMPNTFTFACTLKACGDVGALNKVQDVHSEIERKGLLEGDIIIGNVLVDIYARSGLITKAQKVFNGLLIHHIAAWTSLMAGYARLGKIGKMFCLYDEMLRQDIKPDSITFMVLLSACWHAGLFKKGQMLFDIMSRDYGIMPIREHHACTLGILMCAEFSLKVATLIKEPPLGSDLIFCHNLLIACGNWGDVELGRQVFERMVNS</sequence>